<protein>
    <submittedName>
        <fullName evidence="2">Uncharacterized protein</fullName>
    </submittedName>
</protein>
<reference evidence="2" key="1">
    <citation type="submission" date="2022-06" db="EMBL/GenBank/DDBJ databases">
        <title>Uncovering the hologenomic basis of an extraordinary plant invasion.</title>
        <authorList>
            <person name="Bieker V.C."/>
            <person name="Martin M.D."/>
            <person name="Gilbert T."/>
            <person name="Hodgins K."/>
            <person name="Battlay P."/>
            <person name="Petersen B."/>
            <person name="Wilson J."/>
        </authorList>
    </citation>
    <scope>NUCLEOTIDE SEQUENCE</scope>
    <source>
        <strain evidence="2">AA19_3_7</strain>
        <tissue evidence="2">Leaf</tissue>
    </source>
</reference>
<comment type="caution">
    <text evidence="2">The sequence shown here is derived from an EMBL/GenBank/DDBJ whole genome shotgun (WGS) entry which is preliminary data.</text>
</comment>
<gene>
    <name evidence="2" type="ORF">M8C21_008087</name>
</gene>
<evidence type="ECO:0000256" key="1">
    <source>
        <dbReference type="SAM" id="MobiDB-lite"/>
    </source>
</evidence>
<evidence type="ECO:0000313" key="3">
    <source>
        <dbReference type="Proteomes" id="UP001206925"/>
    </source>
</evidence>
<feature type="region of interest" description="Disordered" evidence="1">
    <location>
        <begin position="98"/>
        <end position="121"/>
    </location>
</feature>
<sequence>MSILDMSSSFLDNLEMKEGVVIQLTDDNREDRNNMMIENVGIKGFDLEPGFDIEPEYDFWPIQHPTEPSHEDRPVECPMPPSSHLINDGIQDERMQDDRLSNRKRPEARTILHKENNELKATKPPVRMVRKRHHDHTNVVIPLLQMPPVHPHLHQKDGETVFNKSGSNHGNLELRF</sequence>
<keyword evidence="3" id="KW-1185">Reference proteome</keyword>
<organism evidence="2 3">
    <name type="scientific">Ambrosia artemisiifolia</name>
    <name type="common">Common ragweed</name>
    <dbReference type="NCBI Taxonomy" id="4212"/>
    <lineage>
        <taxon>Eukaryota</taxon>
        <taxon>Viridiplantae</taxon>
        <taxon>Streptophyta</taxon>
        <taxon>Embryophyta</taxon>
        <taxon>Tracheophyta</taxon>
        <taxon>Spermatophyta</taxon>
        <taxon>Magnoliopsida</taxon>
        <taxon>eudicotyledons</taxon>
        <taxon>Gunneridae</taxon>
        <taxon>Pentapetalae</taxon>
        <taxon>asterids</taxon>
        <taxon>campanulids</taxon>
        <taxon>Asterales</taxon>
        <taxon>Asteraceae</taxon>
        <taxon>Asteroideae</taxon>
        <taxon>Heliantheae alliance</taxon>
        <taxon>Heliantheae</taxon>
        <taxon>Ambrosia</taxon>
    </lineage>
</organism>
<dbReference type="EMBL" id="JAMZMK010011435">
    <property type="protein sequence ID" value="KAI7727135.1"/>
    <property type="molecule type" value="Genomic_DNA"/>
</dbReference>
<proteinExistence type="predicted"/>
<dbReference type="PANTHER" id="PTHR34196">
    <property type="entry name" value="OS02G0697700 PROTEIN"/>
    <property type="match status" value="1"/>
</dbReference>
<accession>A0AAD5G3B2</accession>
<dbReference type="Proteomes" id="UP001206925">
    <property type="component" value="Unassembled WGS sequence"/>
</dbReference>
<dbReference type="PANTHER" id="PTHR34196:SF4">
    <property type="entry name" value="OS06G0208200 PROTEIN"/>
    <property type="match status" value="1"/>
</dbReference>
<name>A0AAD5G3B2_AMBAR</name>
<dbReference type="AlphaFoldDB" id="A0AAD5G3B2"/>
<evidence type="ECO:0000313" key="2">
    <source>
        <dbReference type="EMBL" id="KAI7727135.1"/>
    </source>
</evidence>